<dbReference type="Pfam" id="PF19263">
    <property type="entry name" value="DUF5906"/>
    <property type="match status" value="1"/>
</dbReference>
<dbReference type="AlphaFoldDB" id="A0A430FAH8"/>
<comment type="caution">
    <text evidence="2">The sequence shown here is derived from an EMBL/GenBank/DDBJ whole genome shotgun (WGS) entry which is preliminary data.</text>
</comment>
<protein>
    <submittedName>
        <fullName evidence="2">Bifunctional DNA primase/polymerase, N-terminal</fullName>
    </submittedName>
</protein>
<dbReference type="Pfam" id="PF09250">
    <property type="entry name" value="Prim-Pol"/>
    <property type="match status" value="1"/>
</dbReference>
<keyword evidence="3" id="KW-1185">Reference proteome</keyword>
<dbReference type="InterPro" id="IPR045455">
    <property type="entry name" value="NrS-1_pol-like_helicase"/>
</dbReference>
<dbReference type="Proteomes" id="UP000288052">
    <property type="component" value="Unassembled WGS sequence"/>
</dbReference>
<sequence>MTDGYTPQNMDAWRFDRVPDSPKYAQTVFDRLMPLPDSAGDDQWDWIDMRCRPMGVPRKEDRKTYIHQGYAEALWDFKNRDLVLESAPNDKGAVLYRRDMDTDQGELLDTWHAIASIADEYGVPRSERNQRFERLFLRECRRLACPDGRPLRLIHGIRFTNRAYWVDDHGDGSQTLNRAEAGDPILDMPFELNLDSEFTDREARRAREIMQGVCADPDSLYNLLLLPAAPFLQKYKHLTFALAGDGGNGKGVFFSAFTRYNDQTARLACTVDAEKLAGGSRLSGTSLEQEPAKLIGKLWAFDEDANGLDQHQTERLKRLSTGDRIDSRRLGRDVVSFNPRATLCIATNLDFVTGMDASMRRRFAFVRMRDHRDPDEIGMRVFRRYCATIGAAGFIMASCEHWMANPDGRARIVQLNRPENMTDAELWVAGQIVETGYASSADNPYMRASDGVAIGRLKTKMGLVSVRRGRGEPFVLAVGSSKEARARFEPFRAYAAEMLRGEGHVAPPEPLDPAPATRDPHEYGFGCDYVDAGPDKVARNWKRRTEDPDTDTTLPPQYAEAWACVPAPGYAVLDFDMSKTPDGRDGWSIVSTEVGRYDSLAFPATFLVRTPSGGVHAYYRLPEGVTLKNAVHEQDIPLDIRTARKGYVIAPGSLTSGGRYEIADARPVAEISGTLLGWLAEHGYVDGMGADADDAQVDADTGEILDRMGFARAATPPAARPDGVNRGATMRLNPPAQTPGATHMPLVEWTYGLCRRAAEQGFEQGEVDTLVERMRAMARPGHDPKDTALIIRTALDKAGLATTVPLR</sequence>
<reference evidence="2 3" key="1">
    <citation type="submission" date="2018-09" db="EMBL/GenBank/DDBJ databases">
        <title>Characterization of the phylogenetic diversity of five novel species belonging to the genus Bifidobacterium.</title>
        <authorList>
            <person name="Lugli G.A."/>
            <person name="Duranti S."/>
            <person name="Milani C."/>
        </authorList>
    </citation>
    <scope>NUCLEOTIDE SEQUENCE [LARGE SCALE GENOMIC DNA]</scope>
    <source>
        <strain evidence="2 3">2020B</strain>
    </source>
</reference>
<name>A0A430FAH8_9BIFI</name>
<gene>
    <name evidence="2" type="ORF">D2E22_0311</name>
</gene>
<accession>A0A430FAH8</accession>
<dbReference type="RefSeq" id="WP_126031356.1">
    <property type="nucleotide sequence ID" value="NZ_QXGI01000001.1"/>
</dbReference>
<evidence type="ECO:0000313" key="3">
    <source>
        <dbReference type="Proteomes" id="UP000288052"/>
    </source>
</evidence>
<proteinExistence type="predicted"/>
<dbReference type="OrthoDB" id="3218228at2"/>
<evidence type="ECO:0000313" key="2">
    <source>
        <dbReference type="EMBL" id="RSX49850.1"/>
    </source>
</evidence>
<organism evidence="2 3">
    <name type="scientific">Bifidobacterium castoris</name>
    <dbReference type="NCBI Taxonomy" id="2306972"/>
    <lineage>
        <taxon>Bacteria</taxon>
        <taxon>Bacillati</taxon>
        <taxon>Actinomycetota</taxon>
        <taxon>Actinomycetes</taxon>
        <taxon>Bifidobacteriales</taxon>
        <taxon>Bifidobacteriaceae</taxon>
        <taxon>Bifidobacterium</taxon>
    </lineage>
</organism>
<dbReference type="EMBL" id="QXGI01000001">
    <property type="protein sequence ID" value="RSX49850.1"/>
    <property type="molecule type" value="Genomic_DNA"/>
</dbReference>
<feature type="domain" description="DNA primase/polymerase bifunctional N-terminal" evidence="1">
    <location>
        <begin position="496"/>
        <end position="679"/>
    </location>
</feature>
<dbReference type="SMART" id="SM00943">
    <property type="entry name" value="Prim-Pol"/>
    <property type="match status" value="1"/>
</dbReference>
<dbReference type="SUPFAM" id="SSF56747">
    <property type="entry name" value="Prim-pol domain"/>
    <property type="match status" value="1"/>
</dbReference>
<dbReference type="InterPro" id="IPR015330">
    <property type="entry name" value="DNA_primase/pol_bifunc_N"/>
</dbReference>
<evidence type="ECO:0000259" key="1">
    <source>
        <dbReference type="SMART" id="SM00943"/>
    </source>
</evidence>